<dbReference type="PANTHER" id="PTHR21028:SF2">
    <property type="entry name" value="CYTH DOMAIN-CONTAINING PROTEIN"/>
    <property type="match status" value="1"/>
</dbReference>
<dbReference type="PANTHER" id="PTHR21028">
    <property type="entry name" value="SI:CH211-156B7.4"/>
    <property type="match status" value="1"/>
</dbReference>
<dbReference type="SUPFAM" id="SSF55154">
    <property type="entry name" value="CYTH-like phosphatases"/>
    <property type="match status" value="1"/>
</dbReference>
<dbReference type="EMBL" id="JACQWF010000248">
    <property type="protein sequence ID" value="MBI4595810.1"/>
    <property type="molecule type" value="Genomic_DNA"/>
</dbReference>
<organism evidence="2 3">
    <name type="scientific">Tectimicrobiota bacterium</name>
    <dbReference type="NCBI Taxonomy" id="2528274"/>
    <lineage>
        <taxon>Bacteria</taxon>
        <taxon>Pseudomonadati</taxon>
        <taxon>Nitrospinota/Tectimicrobiota group</taxon>
        <taxon>Candidatus Tectimicrobiota</taxon>
    </lineage>
</organism>
<protein>
    <submittedName>
        <fullName evidence="2">Class IV adenylate cyclase</fullName>
    </submittedName>
</protein>
<evidence type="ECO:0000259" key="1">
    <source>
        <dbReference type="PROSITE" id="PS51707"/>
    </source>
</evidence>
<feature type="domain" description="CYTH" evidence="1">
    <location>
        <begin position="1"/>
        <end position="80"/>
    </location>
</feature>
<proteinExistence type="predicted"/>
<dbReference type="InterPro" id="IPR033469">
    <property type="entry name" value="CYTH-like_dom_sf"/>
</dbReference>
<dbReference type="InterPro" id="IPR023577">
    <property type="entry name" value="CYTH_domain"/>
</dbReference>
<dbReference type="CDD" id="cd07890">
    <property type="entry name" value="CYTH-like_AC_IV-like"/>
    <property type="match status" value="1"/>
</dbReference>
<sequence>MPGGLAGGRICKHRTLYLAGRTRIHLDRVDNLGCFLELEVVLSDGEGVETGQAVAYELMGQLGINSSQLIEGAYIDLVIKNSLQHKNP</sequence>
<gene>
    <name evidence="2" type="ORF">HY730_05450</name>
</gene>
<reference evidence="2" key="1">
    <citation type="submission" date="2020-07" db="EMBL/GenBank/DDBJ databases">
        <title>Huge and variable diversity of episymbiotic CPR bacteria and DPANN archaea in groundwater ecosystems.</title>
        <authorList>
            <person name="He C.Y."/>
            <person name="Keren R."/>
            <person name="Whittaker M."/>
            <person name="Farag I.F."/>
            <person name="Doudna J."/>
            <person name="Cate J.H.D."/>
            <person name="Banfield J.F."/>
        </authorList>
    </citation>
    <scope>NUCLEOTIDE SEQUENCE</scope>
    <source>
        <strain evidence="2">NC_groundwater_1482_Ag_S-0.65um_47_24</strain>
    </source>
</reference>
<evidence type="ECO:0000313" key="2">
    <source>
        <dbReference type="EMBL" id="MBI4595810.1"/>
    </source>
</evidence>
<dbReference type="AlphaFoldDB" id="A0A933GME7"/>
<comment type="caution">
    <text evidence="2">The sequence shown here is derived from an EMBL/GenBank/DDBJ whole genome shotgun (WGS) entry which is preliminary data.</text>
</comment>
<name>A0A933GME7_UNCTE</name>
<dbReference type="PROSITE" id="PS51707">
    <property type="entry name" value="CYTH"/>
    <property type="match status" value="1"/>
</dbReference>
<accession>A0A933GME7</accession>
<dbReference type="InterPro" id="IPR008173">
    <property type="entry name" value="Adenylyl_cyclase_CyaB"/>
</dbReference>
<dbReference type="Pfam" id="PF01928">
    <property type="entry name" value="CYTH"/>
    <property type="match status" value="1"/>
</dbReference>
<dbReference type="Proteomes" id="UP000772181">
    <property type="component" value="Unassembled WGS sequence"/>
</dbReference>
<evidence type="ECO:0000313" key="3">
    <source>
        <dbReference type="Proteomes" id="UP000772181"/>
    </source>
</evidence>
<dbReference type="Gene3D" id="2.40.320.10">
    <property type="entry name" value="Hypothetical Protein Pfu-838710-001"/>
    <property type="match status" value="1"/>
</dbReference>